<evidence type="ECO:0000256" key="4">
    <source>
        <dbReference type="ARBA" id="ARBA00022723"/>
    </source>
</evidence>
<evidence type="ECO:0000256" key="5">
    <source>
        <dbReference type="ARBA" id="ARBA00022763"/>
    </source>
</evidence>
<dbReference type="InterPro" id="IPR051547">
    <property type="entry name" value="TDP2-like"/>
</dbReference>
<evidence type="ECO:0000259" key="10">
    <source>
        <dbReference type="Pfam" id="PF03372"/>
    </source>
</evidence>
<comment type="cofactor">
    <cofactor evidence="2">
        <name>Mg(2+)</name>
        <dbReference type="ChEBI" id="CHEBI:18420"/>
    </cofactor>
</comment>
<dbReference type="SUPFAM" id="SSF56219">
    <property type="entry name" value="DNase I-like"/>
    <property type="match status" value="1"/>
</dbReference>
<dbReference type="GO" id="GO:0006281">
    <property type="term" value="P:DNA repair"/>
    <property type="evidence" value="ECO:0007669"/>
    <property type="project" value="UniProtKB-KW"/>
</dbReference>
<keyword evidence="5" id="KW-0227">DNA damage</keyword>
<evidence type="ECO:0000256" key="7">
    <source>
        <dbReference type="ARBA" id="ARBA00022842"/>
    </source>
</evidence>
<dbReference type="EMBL" id="SGVY01000010">
    <property type="protein sequence ID" value="TFH82812.1"/>
    <property type="molecule type" value="Genomic_DNA"/>
</dbReference>
<evidence type="ECO:0000313" key="11">
    <source>
        <dbReference type="EMBL" id="TFH82812.1"/>
    </source>
</evidence>
<dbReference type="RefSeq" id="WP_134843093.1">
    <property type="nucleotide sequence ID" value="NZ_SGVY01000010.1"/>
</dbReference>
<feature type="transmembrane region" description="Helical" evidence="9">
    <location>
        <begin position="12"/>
        <end position="29"/>
    </location>
</feature>
<evidence type="ECO:0000313" key="12">
    <source>
        <dbReference type="Proteomes" id="UP000297872"/>
    </source>
</evidence>
<keyword evidence="11" id="KW-0255">Endonuclease</keyword>
<dbReference type="Gene3D" id="3.60.10.10">
    <property type="entry name" value="Endonuclease/exonuclease/phosphatase"/>
    <property type="match status" value="1"/>
</dbReference>
<feature type="domain" description="Endonuclease/exonuclease/phosphatase" evidence="10">
    <location>
        <begin position="104"/>
        <end position="350"/>
    </location>
</feature>
<dbReference type="GO" id="GO:0004519">
    <property type="term" value="F:endonuclease activity"/>
    <property type="evidence" value="ECO:0007669"/>
    <property type="project" value="UniProtKB-KW"/>
</dbReference>
<dbReference type="Proteomes" id="UP000297872">
    <property type="component" value="Unassembled WGS sequence"/>
</dbReference>
<dbReference type="PANTHER" id="PTHR15822">
    <property type="entry name" value="TRAF AND TNF RECEPTOR-ASSOCIATED PROTEIN"/>
    <property type="match status" value="1"/>
</dbReference>
<reference evidence="11 12" key="1">
    <citation type="submission" date="2019-02" db="EMBL/GenBank/DDBJ databases">
        <title>Draft Genome Sequence of the Prevotella sp. BCRC 81118, Isolated from Human Feces.</title>
        <authorList>
            <person name="Huang C.-H."/>
        </authorList>
    </citation>
    <scope>NUCLEOTIDE SEQUENCE [LARGE SCALE GENOMIC DNA]</scope>
    <source>
        <strain evidence="11 12">BCRC 81118</strain>
    </source>
</reference>
<dbReference type="GO" id="GO:0046872">
    <property type="term" value="F:metal ion binding"/>
    <property type="evidence" value="ECO:0007669"/>
    <property type="project" value="UniProtKB-KW"/>
</dbReference>
<dbReference type="InterPro" id="IPR005135">
    <property type="entry name" value="Endo/exonuclease/phosphatase"/>
</dbReference>
<keyword evidence="9" id="KW-1133">Transmembrane helix</keyword>
<organism evidence="11 12">
    <name type="scientific">Segatella hominis</name>
    <dbReference type="NCBI Taxonomy" id="2518605"/>
    <lineage>
        <taxon>Bacteria</taxon>
        <taxon>Pseudomonadati</taxon>
        <taxon>Bacteroidota</taxon>
        <taxon>Bacteroidia</taxon>
        <taxon>Bacteroidales</taxon>
        <taxon>Prevotellaceae</taxon>
        <taxon>Segatella</taxon>
    </lineage>
</organism>
<keyword evidence="9" id="KW-0472">Membrane</keyword>
<keyword evidence="9" id="KW-0812">Transmembrane</keyword>
<name>A0A4Y8VQE8_9BACT</name>
<comment type="caution">
    <text evidence="11">The sequence shown here is derived from an EMBL/GenBank/DDBJ whole genome shotgun (WGS) entry which is preliminary data.</text>
</comment>
<comment type="cofactor">
    <cofactor evidence="1">
        <name>Mn(2+)</name>
        <dbReference type="ChEBI" id="CHEBI:29035"/>
    </cofactor>
</comment>
<protein>
    <submittedName>
        <fullName evidence="11">AP endonuclease</fullName>
    </submittedName>
</protein>
<gene>
    <name evidence="11" type="ORF">EXN75_05615</name>
</gene>
<dbReference type="InterPro" id="IPR036691">
    <property type="entry name" value="Endo/exonu/phosph_ase_sf"/>
</dbReference>
<dbReference type="GeneID" id="302994772"/>
<evidence type="ECO:0000256" key="3">
    <source>
        <dbReference type="ARBA" id="ARBA00022722"/>
    </source>
</evidence>
<keyword evidence="6" id="KW-0378">Hydrolase</keyword>
<evidence type="ECO:0000256" key="2">
    <source>
        <dbReference type="ARBA" id="ARBA00001946"/>
    </source>
</evidence>
<evidence type="ECO:0000256" key="6">
    <source>
        <dbReference type="ARBA" id="ARBA00022801"/>
    </source>
</evidence>
<evidence type="ECO:0000256" key="8">
    <source>
        <dbReference type="ARBA" id="ARBA00023204"/>
    </source>
</evidence>
<keyword evidence="7" id="KW-0460">Magnesium</keyword>
<keyword evidence="3" id="KW-0540">Nuclease</keyword>
<proteinExistence type="predicted"/>
<keyword evidence="8" id="KW-0234">DNA repair</keyword>
<keyword evidence="4" id="KW-0479">Metal-binding</keyword>
<evidence type="ECO:0000256" key="9">
    <source>
        <dbReference type="SAM" id="Phobius"/>
    </source>
</evidence>
<accession>A0A4Y8VQE8</accession>
<dbReference type="AlphaFoldDB" id="A0A4Y8VQE8"/>
<feature type="transmembrane region" description="Helical" evidence="9">
    <location>
        <begin position="41"/>
        <end position="65"/>
    </location>
</feature>
<dbReference type="OrthoDB" id="635146at2"/>
<evidence type="ECO:0000256" key="1">
    <source>
        <dbReference type="ARBA" id="ARBA00001936"/>
    </source>
</evidence>
<keyword evidence="12" id="KW-1185">Reference proteome</keyword>
<dbReference type="Pfam" id="PF03372">
    <property type="entry name" value="Exo_endo_phos"/>
    <property type="match status" value="1"/>
</dbReference>
<dbReference type="GO" id="GO:0016787">
    <property type="term" value="F:hydrolase activity"/>
    <property type="evidence" value="ECO:0007669"/>
    <property type="project" value="UniProtKB-KW"/>
</dbReference>
<sequence>MFKQLRQFSIRMIAGANIATIIILFLIGFSDHLHPEKFAMLSNVGLLFPVFLFINLGFLVFWLIFKARYALIPFMGFIICYVPVREYIPFNIPQEAPEGSIKILSYNTWAFAEGEMGEDGINPIVKYIKEQNADIVCLQEAGHNGDVENQLDSLLYPMYAYRDTTWHLGGGNVVGILSKYPILSKERIPYESAGNLSVAYQLEINHEKVLLINNHLETTGLTLEERAQFKQLIKGKLETDTAEITSKLLVVKLGEATRKRASQAEAVADYIRQHRDMSIILCGDFNDGPISYSHRTIAKGLTDCYVASGNGPGISYHHGGFFVRIDNMMCSDDWEPYECKIDRKISSSDHYPIVCYLKKRDK</sequence>
<dbReference type="PANTHER" id="PTHR15822:SF4">
    <property type="entry name" value="TYROSYL-DNA PHOSPHODIESTERASE 2"/>
    <property type="match status" value="1"/>
</dbReference>
<dbReference type="CDD" id="cd09084">
    <property type="entry name" value="EEP-2"/>
    <property type="match status" value="1"/>
</dbReference>